<keyword evidence="2" id="KW-1185">Reference proteome</keyword>
<sequence length="129" mass="14420">MSHFLLSVYPFVYLSGHRHLSVLSRQGGKRIQAIASPADEELCAGSGINKWCLLVARSINTLLLSVSETHRTLLHAQTPSSHAHTHIRHSHPVIHTLHTSRTLIKPAFPRLSELLILISITQTHDIYIV</sequence>
<organism evidence="1 2">
    <name type="scientific">Portunus trituberculatus</name>
    <name type="common">Swimming crab</name>
    <name type="synonym">Neptunus trituberculatus</name>
    <dbReference type="NCBI Taxonomy" id="210409"/>
    <lineage>
        <taxon>Eukaryota</taxon>
        <taxon>Metazoa</taxon>
        <taxon>Ecdysozoa</taxon>
        <taxon>Arthropoda</taxon>
        <taxon>Crustacea</taxon>
        <taxon>Multicrustacea</taxon>
        <taxon>Malacostraca</taxon>
        <taxon>Eumalacostraca</taxon>
        <taxon>Eucarida</taxon>
        <taxon>Decapoda</taxon>
        <taxon>Pleocyemata</taxon>
        <taxon>Brachyura</taxon>
        <taxon>Eubrachyura</taxon>
        <taxon>Portunoidea</taxon>
        <taxon>Portunidae</taxon>
        <taxon>Portuninae</taxon>
        <taxon>Portunus</taxon>
    </lineage>
</organism>
<evidence type="ECO:0000313" key="1">
    <source>
        <dbReference type="EMBL" id="MPC53355.1"/>
    </source>
</evidence>
<gene>
    <name evidence="1" type="ORF">E2C01_047244</name>
</gene>
<name>A0A5B7G7F8_PORTR</name>
<proteinExistence type="predicted"/>
<dbReference type="AlphaFoldDB" id="A0A5B7G7F8"/>
<comment type="caution">
    <text evidence="1">The sequence shown here is derived from an EMBL/GenBank/DDBJ whole genome shotgun (WGS) entry which is preliminary data.</text>
</comment>
<protein>
    <submittedName>
        <fullName evidence="1">Uncharacterized protein</fullName>
    </submittedName>
</protein>
<dbReference type="EMBL" id="VSRR010011559">
    <property type="protein sequence ID" value="MPC53355.1"/>
    <property type="molecule type" value="Genomic_DNA"/>
</dbReference>
<reference evidence="1 2" key="1">
    <citation type="submission" date="2019-05" db="EMBL/GenBank/DDBJ databases">
        <title>Another draft genome of Portunus trituberculatus and its Hox gene families provides insights of decapod evolution.</title>
        <authorList>
            <person name="Jeong J.-H."/>
            <person name="Song I."/>
            <person name="Kim S."/>
            <person name="Choi T."/>
            <person name="Kim D."/>
            <person name="Ryu S."/>
            <person name="Kim W."/>
        </authorList>
    </citation>
    <scope>NUCLEOTIDE SEQUENCE [LARGE SCALE GENOMIC DNA]</scope>
    <source>
        <tissue evidence="1">Muscle</tissue>
    </source>
</reference>
<accession>A0A5B7G7F8</accession>
<dbReference type="Proteomes" id="UP000324222">
    <property type="component" value="Unassembled WGS sequence"/>
</dbReference>
<evidence type="ECO:0000313" key="2">
    <source>
        <dbReference type="Proteomes" id="UP000324222"/>
    </source>
</evidence>